<dbReference type="EMBL" id="UINC01043888">
    <property type="protein sequence ID" value="SVB48557.1"/>
    <property type="molecule type" value="Genomic_DNA"/>
</dbReference>
<reference evidence="1" key="1">
    <citation type="submission" date="2018-05" db="EMBL/GenBank/DDBJ databases">
        <authorList>
            <person name="Lanie J.A."/>
            <person name="Ng W.-L."/>
            <person name="Kazmierczak K.M."/>
            <person name="Andrzejewski T.M."/>
            <person name="Davidsen T.M."/>
            <person name="Wayne K.J."/>
            <person name="Tettelin H."/>
            <person name="Glass J.I."/>
            <person name="Rusch D."/>
            <person name="Podicherti R."/>
            <person name="Tsui H.-C.T."/>
            <person name="Winkler M.E."/>
        </authorList>
    </citation>
    <scope>NUCLEOTIDE SEQUENCE</scope>
</reference>
<evidence type="ECO:0000313" key="1">
    <source>
        <dbReference type="EMBL" id="SVB48557.1"/>
    </source>
</evidence>
<organism evidence="1">
    <name type="scientific">marine metagenome</name>
    <dbReference type="NCBI Taxonomy" id="408172"/>
    <lineage>
        <taxon>unclassified sequences</taxon>
        <taxon>metagenomes</taxon>
        <taxon>ecological metagenomes</taxon>
    </lineage>
</organism>
<dbReference type="AlphaFoldDB" id="A0A382EFC1"/>
<name>A0A382EFC1_9ZZZZ</name>
<feature type="non-terminal residue" evidence="1">
    <location>
        <position position="1"/>
    </location>
</feature>
<sequence>VEATSGIDTDVASVAPNRILQGDRSAQHNSRSALFETLTLGGNLPNLDQAATIVLSLDYVNLAE</sequence>
<gene>
    <name evidence="1" type="ORF">METZ01_LOCUS201411</name>
</gene>
<proteinExistence type="predicted"/>
<accession>A0A382EFC1</accession>
<protein>
    <submittedName>
        <fullName evidence="1">Uncharacterized protein</fullName>
    </submittedName>
</protein>